<dbReference type="PANTHER" id="PTHR10694:SF38">
    <property type="entry name" value="LYSINE-SPECIFIC DEMETHYLASE REF6"/>
    <property type="match status" value="1"/>
</dbReference>
<evidence type="ECO:0000313" key="3">
    <source>
        <dbReference type="EMBL" id="WOH07972.1"/>
    </source>
</evidence>
<sequence>MSPEVILNAGIPCYRLVQNPGEFIVTFPRAYHSGFSHGFNCSEASNIATPEWLLFTGEAEIRRAAENNPPSVSHIQLLYDLALSFSSGWFTLHEFPRVFNCMI</sequence>
<dbReference type="Gramene" id="KZM86754">
    <property type="protein sequence ID" value="KZM86754"/>
    <property type="gene ID" value="DCAR_023888"/>
</dbReference>
<gene>
    <name evidence="2" type="ORF">DCAR_023888</name>
    <name evidence="3" type="ORF">DCAR_0727407</name>
</gene>
<dbReference type="Gene3D" id="2.60.120.650">
    <property type="entry name" value="Cupin"/>
    <property type="match status" value="1"/>
</dbReference>
<dbReference type="PANTHER" id="PTHR10694">
    <property type="entry name" value="LYSINE-SPECIFIC DEMETHYLASE"/>
    <property type="match status" value="1"/>
</dbReference>
<reference evidence="3" key="2">
    <citation type="submission" date="2022-03" db="EMBL/GenBank/DDBJ databases">
        <title>Draft title - Genomic analysis of global carrot germplasm unveils the trajectory of domestication and the origin of high carotenoid orange carrot.</title>
        <authorList>
            <person name="Iorizzo M."/>
            <person name="Ellison S."/>
            <person name="Senalik D."/>
            <person name="Macko-Podgorni A."/>
            <person name="Grzebelus D."/>
            <person name="Bostan H."/>
            <person name="Rolling W."/>
            <person name="Curaba J."/>
            <person name="Simon P."/>
        </authorList>
    </citation>
    <scope>NUCLEOTIDE SEQUENCE</scope>
    <source>
        <tissue evidence="3">Leaf</tissue>
    </source>
</reference>
<dbReference type="EMBL" id="LNRQ01000007">
    <property type="protein sequence ID" value="KZM86754.1"/>
    <property type="molecule type" value="Genomic_DNA"/>
</dbReference>
<reference evidence="2" key="1">
    <citation type="journal article" date="2016" name="Nat. Genet.">
        <title>A high-quality carrot genome assembly provides new insights into carotenoid accumulation and asterid genome evolution.</title>
        <authorList>
            <person name="Iorizzo M."/>
            <person name="Ellison S."/>
            <person name="Senalik D."/>
            <person name="Zeng P."/>
            <person name="Satapoomin P."/>
            <person name="Huang J."/>
            <person name="Bowman M."/>
            <person name="Iovene M."/>
            <person name="Sanseverino W."/>
            <person name="Cavagnaro P."/>
            <person name="Yildiz M."/>
            <person name="Macko-Podgorni A."/>
            <person name="Moranska E."/>
            <person name="Grzebelus E."/>
            <person name="Grzebelus D."/>
            <person name="Ashrafi H."/>
            <person name="Zheng Z."/>
            <person name="Cheng S."/>
            <person name="Spooner D."/>
            <person name="Van Deynze A."/>
            <person name="Simon P."/>
        </authorList>
    </citation>
    <scope>NUCLEOTIDE SEQUENCE [LARGE SCALE GENOMIC DNA]</scope>
    <source>
        <tissue evidence="2">Leaf</tissue>
    </source>
</reference>
<proteinExistence type="predicted"/>
<dbReference type="Proteomes" id="UP000077755">
    <property type="component" value="Chromosome 7"/>
</dbReference>
<dbReference type="Pfam" id="PF02373">
    <property type="entry name" value="JmjC"/>
    <property type="match status" value="1"/>
</dbReference>
<dbReference type="PROSITE" id="PS51184">
    <property type="entry name" value="JMJC"/>
    <property type="match status" value="1"/>
</dbReference>
<evidence type="ECO:0000313" key="2">
    <source>
        <dbReference type="EMBL" id="KZM86754.1"/>
    </source>
</evidence>
<accession>A0A164SWI2</accession>
<name>A0A164SWI2_DAUCS</name>
<dbReference type="GO" id="GO:0000785">
    <property type="term" value="C:chromatin"/>
    <property type="evidence" value="ECO:0007669"/>
    <property type="project" value="TreeGrafter"/>
</dbReference>
<organism evidence="2">
    <name type="scientific">Daucus carota subsp. sativus</name>
    <name type="common">Carrot</name>
    <dbReference type="NCBI Taxonomy" id="79200"/>
    <lineage>
        <taxon>Eukaryota</taxon>
        <taxon>Viridiplantae</taxon>
        <taxon>Streptophyta</taxon>
        <taxon>Embryophyta</taxon>
        <taxon>Tracheophyta</taxon>
        <taxon>Spermatophyta</taxon>
        <taxon>Magnoliopsida</taxon>
        <taxon>eudicotyledons</taxon>
        <taxon>Gunneridae</taxon>
        <taxon>Pentapetalae</taxon>
        <taxon>asterids</taxon>
        <taxon>campanulids</taxon>
        <taxon>Apiales</taxon>
        <taxon>Apiaceae</taxon>
        <taxon>Apioideae</taxon>
        <taxon>Scandiceae</taxon>
        <taxon>Daucinae</taxon>
        <taxon>Daucus</taxon>
        <taxon>Daucus sect. Daucus</taxon>
    </lineage>
</organism>
<dbReference type="InterPro" id="IPR003347">
    <property type="entry name" value="JmjC_dom"/>
</dbReference>
<feature type="domain" description="JmjC" evidence="1">
    <location>
        <begin position="1"/>
        <end position="64"/>
    </location>
</feature>
<protein>
    <recommendedName>
        <fullName evidence="1">JmjC domain-containing protein</fullName>
    </recommendedName>
</protein>
<dbReference type="GO" id="GO:0010468">
    <property type="term" value="P:regulation of gene expression"/>
    <property type="evidence" value="ECO:0007669"/>
    <property type="project" value="TreeGrafter"/>
</dbReference>
<dbReference type="GO" id="GO:0034647">
    <property type="term" value="F:histone H3K4me/H3K4me2/H3K4me3 demethylase activity"/>
    <property type="evidence" value="ECO:0007669"/>
    <property type="project" value="TreeGrafter"/>
</dbReference>
<evidence type="ECO:0000259" key="1">
    <source>
        <dbReference type="PROSITE" id="PS51184"/>
    </source>
</evidence>
<dbReference type="EMBL" id="CP093349">
    <property type="protein sequence ID" value="WOH07972.1"/>
    <property type="molecule type" value="Genomic_DNA"/>
</dbReference>
<keyword evidence="4" id="KW-1185">Reference proteome</keyword>
<evidence type="ECO:0000313" key="4">
    <source>
        <dbReference type="Proteomes" id="UP000077755"/>
    </source>
</evidence>
<dbReference type="STRING" id="79200.A0A164SWI2"/>
<dbReference type="GO" id="GO:0005634">
    <property type="term" value="C:nucleus"/>
    <property type="evidence" value="ECO:0007669"/>
    <property type="project" value="TreeGrafter"/>
</dbReference>
<dbReference type="SUPFAM" id="SSF51197">
    <property type="entry name" value="Clavaminate synthase-like"/>
    <property type="match status" value="1"/>
</dbReference>
<dbReference type="AlphaFoldDB" id="A0A164SWI2"/>